<dbReference type="SUPFAM" id="SSF52058">
    <property type="entry name" value="L domain-like"/>
    <property type="match status" value="1"/>
</dbReference>
<dbReference type="Pfam" id="PF13516">
    <property type="entry name" value="LRR_6"/>
    <property type="match status" value="1"/>
</dbReference>
<organism evidence="4">
    <name type="scientific">Cacopsylla melanoneura</name>
    <dbReference type="NCBI Taxonomy" id="428564"/>
    <lineage>
        <taxon>Eukaryota</taxon>
        <taxon>Metazoa</taxon>
        <taxon>Ecdysozoa</taxon>
        <taxon>Arthropoda</taxon>
        <taxon>Hexapoda</taxon>
        <taxon>Insecta</taxon>
        <taxon>Pterygota</taxon>
        <taxon>Neoptera</taxon>
        <taxon>Paraneoptera</taxon>
        <taxon>Hemiptera</taxon>
        <taxon>Sternorrhyncha</taxon>
        <taxon>Psylloidea</taxon>
        <taxon>Psyllidae</taxon>
        <taxon>Psyllinae</taxon>
        <taxon>Cacopsylla</taxon>
    </lineage>
</organism>
<dbReference type="AlphaFoldDB" id="A0A8D9BSN8"/>
<evidence type="ECO:0000256" key="1">
    <source>
        <dbReference type="ARBA" id="ARBA00022614"/>
    </source>
</evidence>
<dbReference type="InterPro" id="IPR001611">
    <property type="entry name" value="Leu-rich_rpt"/>
</dbReference>
<protein>
    <submittedName>
        <fullName evidence="4">Insulin-like growth factor-binding protein complex acid labile subunit</fullName>
    </submittedName>
</protein>
<dbReference type="Gene3D" id="3.80.10.10">
    <property type="entry name" value="Ribonuclease Inhibitor"/>
    <property type="match status" value="3"/>
</dbReference>
<evidence type="ECO:0000256" key="3">
    <source>
        <dbReference type="SAM" id="SignalP"/>
    </source>
</evidence>
<keyword evidence="2" id="KW-0677">Repeat</keyword>
<proteinExistence type="predicted"/>
<sequence>MGTKTLLLLVLVFVFLLKGGSAVEILTSCRDCWCLDACKVIVAEKSSHCRALCFHKNKHPEIHSDEYVDNDIYYSLNNDWSHRVETIPHLIFYRDKDIDSLAIRIDCTYFDIGDMSILNTTVNDLIPKLDLNNEIGLTLKHCPFLDQSFVRTLNMTSVKQLKVIGSPDDIRLSSNYFDEHFRSVKSISFQLCLKSVDEDVFKGTPHLIDLELKSNQITSLDPGVFQHLTKLQSLDLSYNKIADLKPNIFQGLPSLYNLNIKNNQLVNLTSGLFSNILNLRTLDISCNNISALHSGVFYGNFTHLYLQENKISTVDPDVFRHLGNLKKLDLSHNRITDLEPNIFQGLTSLESLRISNNQLVSLAQGLFQNCQKLETLHLVENELNYLGETPFELLRNLKFLYLKGNQLEKITDGMINGTHDIVLLDLSHNKLNVISQTAFDILCKTNSELHAINLSDNILEWNSNLVDSPFNECESIAVLTLSNNRISYIHNDWIMGIQWLDLNGNNITILPDFNSFTSKSKEMTLVVSDNQIKTFKIDSDALNS</sequence>
<dbReference type="PANTHER" id="PTHR45617">
    <property type="entry name" value="LEUCINE RICH REPEAT FAMILY PROTEIN"/>
    <property type="match status" value="1"/>
</dbReference>
<dbReference type="SMART" id="SM00364">
    <property type="entry name" value="LRR_BAC"/>
    <property type="match status" value="5"/>
</dbReference>
<dbReference type="Pfam" id="PF13855">
    <property type="entry name" value="LRR_8"/>
    <property type="match status" value="2"/>
</dbReference>
<dbReference type="FunFam" id="3.80.10.10:FF:001164">
    <property type="entry name" value="GH01279p"/>
    <property type="match status" value="2"/>
</dbReference>
<dbReference type="SMART" id="SM00369">
    <property type="entry name" value="LRR_TYP"/>
    <property type="match status" value="9"/>
</dbReference>
<keyword evidence="3" id="KW-0732">Signal</keyword>
<name>A0A8D9BSN8_9HEMI</name>
<evidence type="ECO:0000313" key="4">
    <source>
        <dbReference type="EMBL" id="CAG6790819.1"/>
    </source>
</evidence>
<evidence type="ECO:0000256" key="2">
    <source>
        <dbReference type="ARBA" id="ARBA00022737"/>
    </source>
</evidence>
<feature type="signal peptide" evidence="3">
    <location>
        <begin position="1"/>
        <end position="22"/>
    </location>
</feature>
<accession>A0A8D9BSN8</accession>
<keyword evidence="1" id="KW-0433">Leucine-rich repeat</keyword>
<dbReference type="EMBL" id="HBUF01673187">
    <property type="protein sequence ID" value="CAG6790819.1"/>
    <property type="molecule type" value="Transcribed_RNA"/>
</dbReference>
<dbReference type="PROSITE" id="PS51450">
    <property type="entry name" value="LRR"/>
    <property type="match status" value="4"/>
</dbReference>
<dbReference type="PANTHER" id="PTHR45617:SF179">
    <property type="entry name" value="LEUCINE-RICH REPEAT-CONTAINING PROTEIN 15-LIKE"/>
    <property type="match status" value="1"/>
</dbReference>
<dbReference type="InterPro" id="IPR003591">
    <property type="entry name" value="Leu-rich_rpt_typical-subtyp"/>
</dbReference>
<dbReference type="InterPro" id="IPR032675">
    <property type="entry name" value="LRR_dom_sf"/>
</dbReference>
<reference evidence="4" key="1">
    <citation type="submission" date="2021-05" db="EMBL/GenBank/DDBJ databases">
        <authorList>
            <person name="Alioto T."/>
            <person name="Alioto T."/>
            <person name="Gomez Garrido J."/>
        </authorList>
    </citation>
    <scope>NUCLEOTIDE SEQUENCE</scope>
</reference>
<feature type="chain" id="PRO_5034258966" evidence="3">
    <location>
        <begin position="23"/>
        <end position="544"/>
    </location>
</feature>
<dbReference type="PRINTS" id="PR00019">
    <property type="entry name" value="LEURICHRPT"/>
</dbReference>
<dbReference type="SMART" id="SM00365">
    <property type="entry name" value="LRR_SD22"/>
    <property type="match status" value="3"/>
</dbReference>
<dbReference type="SUPFAM" id="SSF52075">
    <property type="entry name" value="Outer arm dynein light chain 1"/>
    <property type="match status" value="1"/>
</dbReference>